<reference evidence="1 2" key="2">
    <citation type="submission" date="2020-07" db="EMBL/GenBank/DDBJ databases">
        <title>Genome assembly of wild tea tree DASZ reveals pedigree and selection history of tea varieties.</title>
        <authorList>
            <person name="Zhang W."/>
        </authorList>
    </citation>
    <scope>NUCLEOTIDE SEQUENCE [LARGE SCALE GENOMIC DNA]</scope>
    <source>
        <strain evidence="2">cv. G240</strain>
        <tissue evidence="1">Leaf</tissue>
    </source>
</reference>
<evidence type="ECO:0000313" key="1">
    <source>
        <dbReference type="EMBL" id="KAF5947906.1"/>
    </source>
</evidence>
<dbReference type="AlphaFoldDB" id="A0A7J7H7Y5"/>
<proteinExistence type="predicted"/>
<gene>
    <name evidence="1" type="ORF">HYC85_013863</name>
</gene>
<sequence>MYHTCAPIQKLVVKFPRDVDQHISCMIEVVLALKELRELKDNGGNRTGRLRWVPFFFGSTEIVLLCLA</sequence>
<keyword evidence="2" id="KW-1185">Reference proteome</keyword>
<organism evidence="1 2">
    <name type="scientific">Camellia sinensis</name>
    <name type="common">Tea plant</name>
    <name type="synonym">Thea sinensis</name>
    <dbReference type="NCBI Taxonomy" id="4442"/>
    <lineage>
        <taxon>Eukaryota</taxon>
        <taxon>Viridiplantae</taxon>
        <taxon>Streptophyta</taxon>
        <taxon>Embryophyta</taxon>
        <taxon>Tracheophyta</taxon>
        <taxon>Spermatophyta</taxon>
        <taxon>Magnoliopsida</taxon>
        <taxon>eudicotyledons</taxon>
        <taxon>Gunneridae</taxon>
        <taxon>Pentapetalae</taxon>
        <taxon>asterids</taxon>
        <taxon>Ericales</taxon>
        <taxon>Theaceae</taxon>
        <taxon>Camellia</taxon>
    </lineage>
</organism>
<protein>
    <submittedName>
        <fullName evidence="1">Uncharacterized protein</fullName>
    </submittedName>
</protein>
<name>A0A7J7H7Y5_CAMSI</name>
<accession>A0A7J7H7Y5</accession>
<dbReference type="EMBL" id="JACBKZ010000006">
    <property type="protein sequence ID" value="KAF5947906.1"/>
    <property type="molecule type" value="Genomic_DNA"/>
</dbReference>
<comment type="caution">
    <text evidence="1">The sequence shown here is derived from an EMBL/GenBank/DDBJ whole genome shotgun (WGS) entry which is preliminary data.</text>
</comment>
<dbReference type="Proteomes" id="UP000593564">
    <property type="component" value="Unassembled WGS sequence"/>
</dbReference>
<reference evidence="2" key="1">
    <citation type="journal article" date="2020" name="Nat. Commun.">
        <title>Genome assembly of wild tea tree DASZ reveals pedigree and selection history of tea varieties.</title>
        <authorList>
            <person name="Zhang W."/>
            <person name="Zhang Y."/>
            <person name="Qiu H."/>
            <person name="Guo Y."/>
            <person name="Wan H."/>
            <person name="Zhang X."/>
            <person name="Scossa F."/>
            <person name="Alseekh S."/>
            <person name="Zhang Q."/>
            <person name="Wang P."/>
            <person name="Xu L."/>
            <person name="Schmidt M.H."/>
            <person name="Jia X."/>
            <person name="Li D."/>
            <person name="Zhu A."/>
            <person name="Guo F."/>
            <person name="Chen W."/>
            <person name="Ni D."/>
            <person name="Usadel B."/>
            <person name="Fernie A.R."/>
            <person name="Wen W."/>
        </authorList>
    </citation>
    <scope>NUCLEOTIDE SEQUENCE [LARGE SCALE GENOMIC DNA]</scope>
    <source>
        <strain evidence="2">cv. G240</strain>
    </source>
</reference>
<evidence type="ECO:0000313" key="2">
    <source>
        <dbReference type="Proteomes" id="UP000593564"/>
    </source>
</evidence>